<evidence type="ECO:0000256" key="2">
    <source>
        <dbReference type="ARBA" id="ARBA00022737"/>
    </source>
</evidence>
<proteinExistence type="predicted"/>
<dbReference type="Proteomes" id="UP000054047">
    <property type="component" value="Unassembled WGS sequence"/>
</dbReference>
<evidence type="ECO:0000256" key="3">
    <source>
        <dbReference type="ARBA" id="ARBA00023180"/>
    </source>
</evidence>
<keyword evidence="5" id="KW-1185">Reference proteome</keyword>
<dbReference type="AlphaFoldDB" id="A0A0C2CUB3"/>
<evidence type="ECO:0000313" key="4">
    <source>
        <dbReference type="EMBL" id="KIH53377.1"/>
    </source>
</evidence>
<keyword evidence="1" id="KW-0732">Signal</keyword>
<dbReference type="PANTHER" id="PTHR47653">
    <property type="entry name" value="PROTEIN BARK BEETLE"/>
    <property type="match status" value="1"/>
</dbReference>
<dbReference type="OrthoDB" id="5857313at2759"/>
<dbReference type="GO" id="GO:0016020">
    <property type="term" value="C:membrane"/>
    <property type="evidence" value="ECO:0007669"/>
    <property type="project" value="TreeGrafter"/>
</dbReference>
<protein>
    <submittedName>
        <fullName evidence="4">Uncharacterized protein</fullName>
    </submittedName>
</protein>
<organism evidence="4 5">
    <name type="scientific">Ancylostoma duodenale</name>
    <dbReference type="NCBI Taxonomy" id="51022"/>
    <lineage>
        <taxon>Eukaryota</taxon>
        <taxon>Metazoa</taxon>
        <taxon>Ecdysozoa</taxon>
        <taxon>Nematoda</taxon>
        <taxon>Chromadorea</taxon>
        <taxon>Rhabditida</taxon>
        <taxon>Rhabditina</taxon>
        <taxon>Rhabditomorpha</taxon>
        <taxon>Strongyloidea</taxon>
        <taxon>Ancylostomatidae</taxon>
        <taxon>Ancylostomatinae</taxon>
        <taxon>Ancylostoma</taxon>
    </lineage>
</organism>
<evidence type="ECO:0000313" key="5">
    <source>
        <dbReference type="Proteomes" id="UP000054047"/>
    </source>
</evidence>
<keyword evidence="2" id="KW-0677">Repeat</keyword>
<name>A0A0C2CUB3_9BILA</name>
<gene>
    <name evidence="4" type="ORF">ANCDUO_16498</name>
</gene>
<keyword evidence="3" id="KW-0325">Glycoprotein</keyword>
<reference evidence="4 5" key="1">
    <citation type="submission" date="2013-12" db="EMBL/GenBank/DDBJ databases">
        <title>Draft genome of the parsitic nematode Ancylostoma duodenale.</title>
        <authorList>
            <person name="Mitreva M."/>
        </authorList>
    </citation>
    <scope>NUCLEOTIDE SEQUENCE [LARGE SCALE GENOMIC DNA]</scope>
    <source>
        <strain evidence="4 5">Zhejiang</strain>
    </source>
</reference>
<dbReference type="InterPro" id="IPR053243">
    <property type="entry name" value="SJ_maturation_regulator"/>
</dbReference>
<evidence type="ECO:0000256" key="1">
    <source>
        <dbReference type="ARBA" id="ARBA00022729"/>
    </source>
</evidence>
<dbReference type="PANTHER" id="PTHR47653:SF1">
    <property type="entry name" value="DELETED IN MALIGNANT BRAIN TUMORS 1 PROTEIN"/>
    <property type="match status" value="1"/>
</dbReference>
<accession>A0A0C2CUB3</accession>
<sequence>MCGSLHHSGTSSYDTDALPPGIVNPVSNISDEDAVFYDEQSGKSFSARRDSIQFPIVFTSNVVSMQYTRSYGPPKLIVLVLFLDAQEYLDRFVHLYQSVVEDNQYGISSVHYSNLSYSDGTITNRWSNEKLWFQKVNFTRNSEAVIWIHSPQHEVLPSTPISEIYYHLDNCSIAFNRGPVIETHRDLFASANANEDYVDSWPRSYAVGVFGSQKAEIHFNQFKNPLMDFEVVSGCKGQLANASYSEPSVYDLKGRMFESKNLTLIRERWHQFPHYYKPFRPYRITRDLTIMPGATLWIEKGVEVHVWPNVRILVLGDLIADGTYWEPIR</sequence>
<dbReference type="GO" id="GO:0045217">
    <property type="term" value="P:cell-cell junction maintenance"/>
    <property type="evidence" value="ECO:0007669"/>
    <property type="project" value="TreeGrafter"/>
</dbReference>
<dbReference type="EMBL" id="KN741373">
    <property type="protein sequence ID" value="KIH53377.1"/>
    <property type="molecule type" value="Genomic_DNA"/>
</dbReference>